<feature type="domain" description="Amine oxidase" evidence="1">
    <location>
        <begin position="10"/>
        <end position="407"/>
    </location>
</feature>
<dbReference type="InterPro" id="IPR002937">
    <property type="entry name" value="Amino_oxidase"/>
</dbReference>
<sequence length="437" mass="50777">MKIAVIGGGVAGLSTAYYIQKNFSAQVDIYEKSSDIGGLAGVFKLGNTLIEKYYHHVFTHDKYLMELISELELEDSLMWIKTKMGYYCKGKSYPFATPIDIMMFKPLSFMDRIKLGMSSLIISRHKYNDELENITAEQYLIKYAGKEGWDKFWKPMMKIKFGENFNKIPAVWIWERIVQRVRSRTKGAKDEVLGYMQGSFYTLLKRLADEAEKKGGKIHLNSEVQEIIVENGVCRGIRVNNEVKNYDYVVFTPALQHFVDVCKNAPEDYIAPLRVVKYDCSMIVVMVLKEKLSDFYWLNVADDEIPYGGLIEHTNFIPKEVYGGKVIVYFSKYLNVNSEYLKMSDEEVKNNYIKHLRKIYPDFKEDIIEDCLIFKDRYAQPIWPMNYSKIKPKYKTPIKNLYMANTSQIYPNDRGINFSIKLGKEVVESMAGEILNK</sequence>
<dbReference type="OrthoDB" id="9804542at2"/>
<evidence type="ECO:0000259" key="1">
    <source>
        <dbReference type="Pfam" id="PF01593"/>
    </source>
</evidence>
<dbReference type="AlphaFoldDB" id="A0A0L6JS71"/>
<protein>
    <submittedName>
        <fullName evidence="2">Amine oxidase</fullName>
    </submittedName>
</protein>
<keyword evidence="3" id="KW-1185">Reference proteome</keyword>
<dbReference type="Proteomes" id="UP000036923">
    <property type="component" value="Unassembled WGS sequence"/>
</dbReference>
<organism evidence="2 3">
    <name type="scientific">Pseudobacteroides cellulosolvens ATCC 35603 = DSM 2933</name>
    <dbReference type="NCBI Taxonomy" id="398512"/>
    <lineage>
        <taxon>Bacteria</taxon>
        <taxon>Bacillati</taxon>
        <taxon>Bacillota</taxon>
        <taxon>Clostridia</taxon>
        <taxon>Eubacteriales</taxon>
        <taxon>Oscillospiraceae</taxon>
        <taxon>Pseudobacteroides</taxon>
    </lineage>
</organism>
<dbReference type="Gene3D" id="3.50.50.60">
    <property type="entry name" value="FAD/NAD(P)-binding domain"/>
    <property type="match status" value="1"/>
</dbReference>
<dbReference type="PANTHER" id="PTHR42923:SF46">
    <property type="entry name" value="AMINE OXIDASE"/>
    <property type="match status" value="1"/>
</dbReference>
<accession>A0A0L6JS71</accession>
<proteinExistence type="predicted"/>
<gene>
    <name evidence="2" type="ORF">Bccel_3848</name>
</gene>
<dbReference type="EMBL" id="LGTC01000001">
    <property type="protein sequence ID" value="KNY28574.1"/>
    <property type="molecule type" value="Genomic_DNA"/>
</dbReference>
<dbReference type="Pfam" id="PF01593">
    <property type="entry name" value="Amino_oxidase"/>
    <property type="match status" value="1"/>
</dbReference>
<comment type="caution">
    <text evidence="2">The sequence shown here is derived from an EMBL/GenBank/DDBJ whole genome shotgun (WGS) entry which is preliminary data.</text>
</comment>
<dbReference type="InterPro" id="IPR050464">
    <property type="entry name" value="Zeta_carotene_desat/Oxidored"/>
</dbReference>
<dbReference type="eggNOG" id="COG1232">
    <property type="taxonomic scope" value="Bacteria"/>
</dbReference>
<name>A0A0L6JS71_9FIRM</name>
<dbReference type="SUPFAM" id="SSF51905">
    <property type="entry name" value="FAD/NAD(P)-binding domain"/>
    <property type="match status" value="1"/>
</dbReference>
<dbReference type="PRINTS" id="PR00419">
    <property type="entry name" value="ADXRDTASE"/>
</dbReference>
<dbReference type="STRING" id="398512.Bccel_3848"/>
<dbReference type="RefSeq" id="WP_036936690.1">
    <property type="nucleotide sequence ID" value="NZ_JQKC01000002.1"/>
</dbReference>
<reference evidence="3" key="1">
    <citation type="submission" date="2015-07" db="EMBL/GenBank/DDBJ databases">
        <title>Near-Complete Genome Sequence of the Cellulolytic Bacterium Bacteroides (Pseudobacteroides) cellulosolvens ATCC 35603.</title>
        <authorList>
            <person name="Dassa B."/>
            <person name="Utturkar S.M."/>
            <person name="Klingeman D.M."/>
            <person name="Hurt R.A."/>
            <person name="Keller M."/>
            <person name="Xu J."/>
            <person name="Reddy Y.H.K."/>
            <person name="Borovok I."/>
            <person name="Grinberg I.R."/>
            <person name="Lamed R."/>
            <person name="Zhivin O."/>
            <person name="Bayer E.A."/>
            <person name="Brown S.D."/>
        </authorList>
    </citation>
    <scope>NUCLEOTIDE SEQUENCE [LARGE SCALE GENOMIC DNA]</scope>
    <source>
        <strain evidence="3">DSM 2933</strain>
    </source>
</reference>
<dbReference type="PANTHER" id="PTHR42923">
    <property type="entry name" value="PROTOPORPHYRINOGEN OXIDASE"/>
    <property type="match status" value="1"/>
</dbReference>
<dbReference type="InterPro" id="IPR036188">
    <property type="entry name" value="FAD/NAD-bd_sf"/>
</dbReference>
<evidence type="ECO:0000313" key="2">
    <source>
        <dbReference type="EMBL" id="KNY28574.1"/>
    </source>
</evidence>
<dbReference type="NCBIfam" id="NF005560">
    <property type="entry name" value="PRK07233.1"/>
    <property type="match status" value="1"/>
</dbReference>
<evidence type="ECO:0000313" key="3">
    <source>
        <dbReference type="Proteomes" id="UP000036923"/>
    </source>
</evidence>
<dbReference type="GO" id="GO:0016491">
    <property type="term" value="F:oxidoreductase activity"/>
    <property type="evidence" value="ECO:0007669"/>
    <property type="project" value="InterPro"/>
</dbReference>